<keyword evidence="1" id="KW-0863">Zinc-finger</keyword>
<feature type="compositionally biased region" description="Basic and acidic residues" evidence="2">
    <location>
        <begin position="448"/>
        <end position="457"/>
    </location>
</feature>
<feature type="domain" description="CCHC-type" evidence="3">
    <location>
        <begin position="198"/>
        <end position="211"/>
    </location>
</feature>
<dbReference type="InterPro" id="IPR025558">
    <property type="entry name" value="DUF4283"/>
</dbReference>
<evidence type="ECO:0000259" key="3">
    <source>
        <dbReference type="PROSITE" id="PS50158"/>
    </source>
</evidence>
<dbReference type="GO" id="GO:0003676">
    <property type="term" value="F:nucleic acid binding"/>
    <property type="evidence" value="ECO:0007669"/>
    <property type="project" value="InterPro"/>
</dbReference>
<gene>
    <name evidence="4" type="ORF">LTRI10_LOCUS19774</name>
</gene>
<dbReference type="AlphaFoldDB" id="A0AAV2DXA8"/>
<sequence>MTLGTNDQVVKFTLEEIRSTRVCRSRILIGRLFAEDGMSAAELRDALNRPWQGVGRIIVKQIAYGLFEFVLPTEADKTWVLQRTPWVINDRILNVRAWTQQVSHHTFEELAVAPFRVQMWDVQDDCCTQHFGRKIASATLGRVLEAGVFSCTDTNQKFIKVKTLLDFSKPLRSQIMASNEETGGFWIRFKYEHLPSFCYNCGRVGHYRQGCTFDPPSRQEKYGPHMSTKKMGRKIFEGDADDHQFRRHSHSVWINNNAREGRMANVQPLLDSGKDDKREPTVAVQSEGGTSPLWMGTSTRPFMATEPGKPNGRSPIRFPMTKAPKMNIGRRGRHGKTKKEEDGSPMEVEELPQKASRLKKPPRQNNGAGASMAEGKIYPVRRNRRNRGGSPVPSPVGECGATELKLAHRRRLILEDESEDEFVVKAIPAPKLVERKRTGEIPGPGEGMARRGSEAKPKQQLKPFVKKGRRGGGGEIGKSTYLCGRRAKPSRGE</sequence>
<dbReference type="InterPro" id="IPR040256">
    <property type="entry name" value="At4g02000-like"/>
</dbReference>
<keyword evidence="5" id="KW-1185">Reference proteome</keyword>
<feature type="region of interest" description="Disordered" evidence="2">
    <location>
        <begin position="269"/>
        <end position="399"/>
    </location>
</feature>
<dbReference type="PANTHER" id="PTHR31286:SF180">
    <property type="entry name" value="OS10G0362600 PROTEIN"/>
    <property type="match status" value="1"/>
</dbReference>
<proteinExistence type="predicted"/>
<dbReference type="PROSITE" id="PS50158">
    <property type="entry name" value="ZF_CCHC"/>
    <property type="match status" value="1"/>
</dbReference>
<dbReference type="InterPro" id="IPR025836">
    <property type="entry name" value="Zn_knuckle_CX2CX4HX4C"/>
</dbReference>
<dbReference type="InterPro" id="IPR001878">
    <property type="entry name" value="Znf_CCHC"/>
</dbReference>
<accession>A0AAV2DXA8</accession>
<dbReference type="GO" id="GO:0008270">
    <property type="term" value="F:zinc ion binding"/>
    <property type="evidence" value="ECO:0007669"/>
    <property type="project" value="UniProtKB-KW"/>
</dbReference>
<keyword evidence="1" id="KW-0479">Metal-binding</keyword>
<dbReference type="EMBL" id="OZ034816">
    <property type="protein sequence ID" value="CAL1378174.1"/>
    <property type="molecule type" value="Genomic_DNA"/>
</dbReference>
<feature type="compositionally biased region" description="Basic residues" evidence="2">
    <location>
        <begin position="328"/>
        <end position="337"/>
    </location>
</feature>
<name>A0AAV2DXA8_9ROSI</name>
<evidence type="ECO:0000313" key="4">
    <source>
        <dbReference type="EMBL" id="CAL1378174.1"/>
    </source>
</evidence>
<dbReference type="Pfam" id="PF14392">
    <property type="entry name" value="zf-CCHC_4"/>
    <property type="match status" value="1"/>
</dbReference>
<feature type="region of interest" description="Disordered" evidence="2">
    <location>
        <begin position="435"/>
        <end position="493"/>
    </location>
</feature>
<evidence type="ECO:0000256" key="1">
    <source>
        <dbReference type="PROSITE-ProRule" id="PRU00047"/>
    </source>
</evidence>
<evidence type="ECO:0000313" key="5">
    <source>
        <dbReference type="Proteomes" id="UP001497516"/>
    </source>
</evidence>
<dbReference type="Proteomes" id="UP001497516">
    <property type="component" value="Chromosome 3"/>
</dbReference>
<organism evidence="4 5">
    <name type="scientific">Linum trigynum</name>
    <dbReference type="NCBI Taxonomy" id="586398"/>
    <lineage>
        <taxon>Eukaryota</taxon>
        <taxon>Viridiplantae</taxon>
        <taxon>Streptophyta</taxon>
        <taxon>Embryophyta</taxon>
        <taxon>Tracheophyta</taxon>
        <taxon>Spermatophyta</taxon>
        <taxon>Magnoliopsida</taxon>
        <taxon>eudicotyledons</taxon>
        <taxon>Gunneridae</taxon>
        <taxon>Pentapetalae</taxon>
        <taxon>rosids</taxon>
        <taxon>fabids</taxon>
        <taxon>Malpighiales</taxon>
        <taxon>Linaceae</taxon>
        <taxon>Linum</taxon>
    </lineage>
</organism>
<dbReference type="PANTHER" id="PTHR31286">
    <property type="entry name" value="GLYCINE-RICH CELL WALL STRUCTURAL PROTEIN 1.8-LIKE"/>
    <property type="match status" value="1"/>
</dbReference>
<keyword evidence="1" id="KW-0862">Zinc</keyword>
<protein>
    <recommendedName>
        <fullName evidence="3">CCHC-type domain-containing protein</fullName>
    </recommendedName>
</protein>
<dbReference type="Pfam" id="PF14111">
    <property type="entry name" value="DUF4283"/>
    <property type="match status" value="1"/>
</dbReference>
<reference evidence="4 5" key="1">
    <citation type="submission" date="2024-04" db="EMBL/GenBank/DDBJ databases">
        <authorList>
            <person name="Fracassetti M."/>
        </authorList>
    </citation>
    <scope>NUCLEOTIDE SEQUENCE [LARGE SCALE GENOMIC DNA]</scope>
</reference>
<evidence type="ECO:0000256" key="2">
    <source>
        <dbReference type="SAM" id="MobiDB-lite"/>
    </source>
</evidence>